<dbReference type="Gene3D" id="3.10.180.10">
    <property type="entry name" value="2,3-Dihydroxybiphenyl 1,2-Dioxygenase, domain 1"/>
    <property type="match status" value="1"/>
</dbReference>
<keyword evidence="8" id="KW-1185">Reference proteome</keyword>
<dbReference type="PANTHER" id="PTHR46036:SF5">
    <property type="entry name" value="LACTOYLGLUTATHIONE LYASE"/>
    <property type="match status" value="1"/>
</dbReference>
<gene>
    <name evidence="7" type="ORF">LRS13_07165</name>
</gene>
<evidence type="ECO:0000256" key="1">
    <source>
        <dbReference type="ARBA" id="ARBA00022723"/>
    </source>
</evidence>
<accession>A0ABY5PKS9</accession>
<dbReference type="Proteomes" id="UP001058860">
    <property type="component" value="Chromosome"/>
</dbReference>
<dbReference type="InterPro" id="IPR004360">
    <property type="entry name" value="Glyas_Fos-R_dOase_dom"/>
</dbReference>
<name>A0ABY5PKS9_9ACTN</name>
<dbReference type="RefSeq" id="WP_353865753.1">
    <property type="nucleotide sequence ID" value="NZ_CP088295.1"/>
</dbReference>
<feature type="domain" description="VOC" evidence="6">
    <location>
        <begin position="3"/>
        <end position="123"/>
    </location>
</feature>
<dbReference type="EMBL" id="CP088295">
    <property type="protein sequence ID" value="UUY05293.1"/>
    <property type="molecule type" value="Genomic_DNA"/>
</dbReference>
<evidence type="ECO:0000313" key="7">
    <source>
        <dbReference type="EMBL" id="UUY05293.1"/>
    </source>
</evidence>
<evidence type="ECO:0000256" key="5">
    <source>
        <dbReference type="ARBA" id="ARBA00033298"/>
    </source>
</evidence>
<evidence type="ECO:0000256" key="3">
    <source>
        <dbReference type="ARBA" id="ARBA00030892"/>
    </source>
</evidence>
<dbReference type="InterPro" id="IPR029068">
    <property type="entry name" value="Glyas_Bleomycin-R_OHBP_Dase"/>
</dbReference>
<dbReference type="PROSITE" id="PS51819">
    <property type="entry name" value="VOC"/>
    <property type="match status" value="1"/>
</dbReference>
<protein>
    <recommendedName>
        <fullName evidence="3">Aldoketomutase</fullName>
    </recommendedName>
    <alternativeName>
        <fullName evidence="2">Ketone-aldehyde mutase</fullName>
    </alternativeName>
    <alternativeName>
        <fullName evidence="4">Methylglyoxalase</fullName>
    </alternativeName>
    <alternativeName>
        <fullName evidence="5">S-D-lactoylglutathione methylglyoxal lyase</fullName>
    </alternativeName>
</protein>
<sequence length="128" mass="14354">MPALIHTCYRIGDIDRSVAFYEKLGFEELSRMPIRDEAINVFMGLPGDGPRLELTYNFGVDSYTHGTGYNHIAITVDDMAGTLARLKELGIEPEKPPYTVREGGSLLCFVRDPDDYRIELIERDPGAS</sequence>
<dbReference type="InterPro" id="IPR037523">
    <property type="entry name" value="VOC_core"/>
</dbReference>
<dbReference type="PROSITE" id="PS00934">
    <property type="entry name" value="GLYOXALASE_I_1"/>
    <property type="match status" value="1"/>
</dbReference>
<proteinExistence type="predicted"/>
<evidence type="ECO:0000259" key="6">
    <source>
        <dbReference type="PROSITE" id="PS51819"/>
    </source>
</evidence>
<reference evidence="8" key="1">
    <citation type="submission" date="2021-11" db="EMBL/GenBank/DDBJ databases">
        <title>Cultivation dependent microbiological survey of springs from the worlds oldest radium mine currently devoted to the extraction of radon-saturated water.</title>
        <authorList>
            <person name="Kapinusova G."/>
            <person name="Smrhova T."/>
            <person name="Strejcek M."/>
            <person name="Suman J."/>
            <person name="Jani K."/>
            <person name="Pajer P."/>
            <person name="Uhlik O."/>
        </authorList>
    </citation>
    <scope>NUCLEOTIDE SEQUENCE [LARGE SCALE GENOMIC DNA]</scope>
    <source>
        <strain evidence="8">J379</strain>
    </source>
</reference>
<dbReference type="SUPFAM" id="SSF54593">
    <property type="entry name" value="Glyoxalase/Bleomycin resistance protein/Dihydroxybiphenyl dioxygenase"/>
    <property type="match status" value="1"/>
</dbReference>
<evidence type="ECO:0000256" key="4">
    <source>
        <dbReference type="ARBA" id="ARBA00032460"/>
    </source>
</evidence>
<organism evidence="7 8">
    <name type="scientific">Svornostia abyssi</name>
    <dbReference type="NCBI Taxonomy" id="2898438"/>
    <lineage>
        <taxon>Bacteria</taxon>
        <taxon>Bacillati</taxon>
        <taxon>Actinomycetota</taxon>
        <taxon>Thermoleophilia</taxon>
        <taxon>Solirubrobacterales</taxon>
        <taxon>Baekduiaceae</taxon>
        <taxon>Svornostia</taxon>
    </lineage>
</organism>
<keyword evidence="1" id="KW-0479">Metal-binding</keyword>
<dbReference type="Pfam" id="PF00903">
    <property type="entry name" value="Glyoxalase"/>
    <property type="match status" value="1"/>
</dbReference>
<evidence type="ECO:0000256" key="2">
    <source>
        <dbReference type="ARBA" id="ARBA00030291"/>
    </source>
</evidence>
<dbReference type="PANTHER" id="PTHR46036">
    <property type="entry name" value="LACTOYLGLUTATHIONE LYASE"/>
    <property type="match status" value="1"/>
</dbReference>
<evidence type="ECO:0000313" key="8">
    <source>
        <dbReference type="Proteomes" id="UP001058860"/>
    </source>
</evidence>
<dbReference type="InterPro" id="IPR018146">
    <property type="entry name" value="Glyoxalase_1_CS"/>
</dbReference>